<accession>A0A067MU90</accession>
<sequence length="151" mass="16424">MGRGRQPRGVVEKSRVATSVVGKHYAIRGGDRSEVEWLPEFGCPVWVKIEGRGKLDQRADEGRWVEFDKESKGHHVYWPQKHTVSIERNVVFNNTHLISISPGVDSRPPSPSLPTARPPVGPSLEGVSGGGDGGDSGEFEHRPPSLGPSAK</sequence>
<dbReference type="EMBL" id="KL198020">
    <property type="protein sequence ID" value="KDQ19184.1"/>
    <property type="molecule type" value="Genomic_DNA"/>
</dbReference>
<keyword evidence="4" id="KW-1185">Reference proteome</keyword>
<feature type="region of interest" description="Disordered" evidence="1">
    <location>
        <begin position="100"/>
        <end position="151"/>
    </location>
</feature>
<dbReference type="Proteomes" id="UP000027195">
    <property type="component" value="Unassembled WGS sequence"/>
</dbReference>
<gene>
    <name evidence="3" type="ORF">BOTBODRAFT_102950</name>
</gene>
<protein>
    <recommendedName>
        <fullName evidence="2">Retroviral polymerase SH3-like domain-containing protein</fullName>
    </recommendedName>
</protein>
<dbReference type="OrthoDB" id="2776596at2759"/>
<organism evidence="3 4">
    <name type="scientific">Botryobasidium botryosum (strain FD-172 SS1)</name>
    <dbReference type="NCBI Taxonomy" id="930990"/>
    <lineage>
        <taxon>Eukaryota</taxon>
        <taxon>Fungi</taxon>
        <taxon>Dikarya</taxon>
        <taxon>Basidiomycota</taxon>
        <taxon>Agaricomycotina</taxon>
        <taxon>Agaricomycetes</taxon>
        <taxon>Cantharellales</taxon>
        <taxon>Botryobasidiaceae</taxon>
        <taxon>Botryobasidium</taxon>
    </lineage>
</organism>
<feature type="compositionally biased region" description="Pro residues" evidence="1">
    <location>
        <begin position="108"/>
        <end position="121"/>
    </location>
</feature>
<evidence type="ECO:0000256" key="1">
    <source>
        <dbReference type="SAM" id="MobiDB-lite"/>
    </source>
</evidence>
<dbReference type="HOGENOM" id="CLU_1731166_0_0_1"/>
<dbReference type="InterPro" id="IPR057670">
    <property type="entry name" value="SH3_retrovirus"/>
</dbReference>
<dbReference type="InParanoid" id="A0A067MU90"/>
<feature type="compositionally biased region" description="Gly residues" evidence="1">
    <location>
        <begin position="127"/>
        <end position="136"/>
    </location>
</feature>
<dbReference type="Pfam" id="PF25597">
    <property type="entry name" value="SH3_retrovirus"/>
    <property type="match status" value="1"/>
</dbReference>
<evidence type="ECO:0000313" key="4">
    <source>
        <dbReference type="Proteomes" id="UP000027195"/>
    </source>
</evidence>
<proteinExistence type="predicted"/>
<reference evidence="4" key="1">
    <citation type="journal article" date="2014" name="Proc. Natl. Acad. Sci. U.S.A.">
        <title>Extensive sampling of basidiomycete genomes demonstrates inadequacy of the white-rot/brown-rot paradigm for wood decay fungi.</title>
        <authorList>
            <person name="Riley R."/>
            <person name="Salamov A.A."/>
            <person name="Brown D.W."/>
            <person name="Nagy L.G."/>
            <person name="Floudas D."/>
            <person name="Held B.W."/>
            <person name="Levasseur A."/>
            <person name="Lombard V."/>
            <person name="Morin E."/>
            <person name="Otillar R."/>
            <person name="Lindquist E.A."/>
            <person name="Sun H."/>
            <person name="LaButti K.M."/>
            <person name="Schmutz J."/>
            <person name="Jabbour D."/>
            <person name="Luo H."/>
            <person name="Baker S.E."/>
            <person name="Pisabarro A.G."/>
            <person name="Walton J.D."/>
            <person name="Blanchette R.A."/>
            <person name="Henrissat B."/>
            <person name="Martin F."/>
            <person name="Cullen D."/>
            <person name="Hibbett D.S."/>
            <person name="Grigoriev I.V."/>
        </authorList>
    </citation>
    <scope>NUCLEOTIDE SEQUENCE [LARGE SCALE GENOMIC DNA]</scope>
    <source>
        <strain evidence="4">FD-172 SS1</strain>
    </source>
</reference>
<feature type="domain" description="Retroviral polymerase SH3-like" evidence="2">
    <location>
        <begin position="43"/>
        <end position="95"/>
    </location>
</feature>
<name>A0A067MU90_BOTB1</name>
<evidence type="ECO:0000259" key="2">
    <source>
        <dbReference type="Pfam" id="PF25597"/>
    </source>
</evidence>
<evidence type="ECO:0000313" key="3">
    <source>
        <dbReference type="EMBL" id="KDQ19184.1"/>
    </source>
</evidence>
<dbReference type="AlphaFoldDB" id="A0A067MU90"/>